<dbReference type="Proteomes" id="UP000800038">
    <property type="component" value="Unassembled WGS sequence"/>
</dbReference>
<protein>
    <submittedName>
        <fullName evidence="2">Uncharacterized protein</fullName>
    </submittedName>
</protein>
<organism evidence="2 3">
    <name type="scientific">Clathrospora elynae</name>
    <dbReference type="NCBI Taxonomy" id="706981"/>
    <lineage>
        <taxon>Eukaryota</taxon>
        <taxon>Fungi</taxon>
        <taxon>Dikarya</taxon>
        <taxon>Ascomycota</taxon>
        <taxon>Pezizomycotina</taxon>
        <taxon>Dothideomycetes</taxon>
        <taxon>Pleosporomycetidae</taxon>
        <taxon>Pleosporales</taxon>
        <taxon>Diademaceae</taxon>
        <taxon>Clathrospora</taxon>
    </lineage>
</organism>
<feature type="compositionally biased region" description="Low complexity" evidence="1">
    <location>
        <begin position="123"/>
        <end position="132"/>
    </location>
</feature>
<dbReference type="PANTHER" id="PTHR38049:SF1">
    <property type="entry name" value="PROTEIN KINASE DOMAIN-CONTAINING PROTEIN"/>
    <property type="match status" value="1"/>
</dbReference>
<feature type="region of interest" description="Disordered" evidence="1">
    <location>
        <begin position="70"/>
        <end position="94"/>
    </location>
</feature>
<gene>
    <name evidence="2" type="ORF">EJ02DRAFT_335088</name>
</gene>
<feature type="compositionally biased region" description="Basic and acidic residues" evidence="1">
    <location>
        <begin position="165"/>
        <end position="177"/>
    </location>
</feature>
<feature type="compositionally biased region" description="Basic and acidic residues" evidence="1">
    <location>
        <begin position="70"/>
        <end position="90"/>
    </location>
</feature>
<name>A0A6A5T3M8_9PLEO</name>
<evidence type="ECO:0000313" key="2">
    <source>
        <dbReference type="EMBL" id="KAF1946770.1"/>
    </source>
</evidence>
<evidence type="ECO:0000313" key="3">
    <source>
        <dbReference type="Proteomes" id="UP000800038"/>
    </source>
</evidence>
<evidence type="ECO:0000256" key="1">
    <source>
        <dbReference type="SAM" id="MobiDB-lite"/>
    </source>
</evidence>
<sequence length="254" mass="28120">MFALALAGIPVSIGANEAVHQQRLLDEEAEAEERQEEFYLDVYCDAQSRKKDEVNGATIVLKGGKIRIWPKDPKTGLPKAHPDGEGDDPPHPFTGFYLPFPTADLPHRPLPAAPILGLVTTVPASPETRSPSSSPPSSPSPSNRPSKPTAPKPKLNWLYTSPSTRDLRYGPRAEAKKHTVGPWDWTDDEQGITLDGEECLVAVEEERGGYGWAVYWDRDDDCLKGQDVGREKRVLRCSLERRVVKEKKMGGLDE</sequence>
<dbReference type="OrthoDB" id="3928002at2759"/>
<dbReference type="AlphaFoldDB" id="A0A6A5T3M8"/>
<reference evidence="2" key="1">
    <citation type="journal article" date="2020" name="Stud. Mycol.">
        <title>101 Dothideomycetes genomes: a test case for predicting lifestyles and emergence of pathogens.</title>
        <authorList>
            <person name="Haridas S."/>
            <person name="Albert R."/>
            <person name="Binder M."/>
            <person name="Bloem J."/>
            <person name="Labutti K."/>
            <person name="Salamov A."/>
            <person name="Andreopoulos B."/>
            <person name="Baker S."/>
            <person name="Barry K."/>
            <person name="Bills G."/>
            <person name="Bluhm B."/>
            <person name="Cannon C."/>
            <person name="Castanera R."/>
            <person name="Culley D."/>
            <person name="Daum C."/>
            <person name="Ezra D."/>
            <person name="Gonzalez J."/>
            <person name="Henrissat B."/>
            <person name="Kuo A."/>
            <person name="Liang C."/>
            <person name="Lipzen A."/>
            <person name="Lutzoni F."/>
            <person name="Magnuson J."/>
            <person name="Mondo S."/>
            <person name="Nolan M."/>
            <person name="Ohm R."/>
            <person name="Pangilinan J."/>
            <person name="Park H.-J."/>
            <person name="Ramirez L."/>
            <person name="Alfaro M."/>
            <person name="Sun H."/>
            <person name="Tritt A."/>
            <person name="Yoshinaga Y."/>
            <person name="Zwiers L.-H."/>
            <person name="Turgeon B."/>
            <person name="Goodwin S."/>
            <person name="Spatafora J."/>
            <person name="Crous P."/>
            <person name="Grigoriev I."/>
        </authorList>
    </citation>
    <scope>NUCLEOTIDE SEQUENCE</scope>
    <source>
        <strain evidence="2">CBS 161.51</strain>
    </source>
</reference>
<feature type="region of interest" description="Disordered" evidence="1">
    <location>
        <begin position="123"/>
        <end position="189"/>
    </location>
</feature>
<dbReference type="PANTHER" id="PTHR38049">
    <property type="entry name" value="RICIN B LECTIN DOMAIN-CONTAINING PROTEIN"/>
    <property type="match status" value="1"/>
</dbReference>
<dbReference type="EMBL" id="ML976001">
    <property type="protein sequence ID" value="KAF1946770.1"/>
    <property type="molecule type" value="Genomic_DNA"/>
</dbReference>
<proteinExistence type="predicted"/>
<accession>A0A6A5T3M8</accession>
<keyword evidence="3" id="KW-1185">Reference proteome</keyword>